<dbReference type="InterPro" id="IPR011060">
    <property type="entry name" value="RibuloseP-bd_barrel"/>
</dbReference>
<keyword evidence="5 9" id="KW-0028">Amino-acid biosynthesis</keyword>
<accession>F4C5I7</accession>
<keyword evidence="8 9" id="KW-0413">Isomerase</keyword>
<proteinExistence type="inferred from homology"/>
<evidence type="ECO:0000256" key="8">
    <source>
        <dbReference type="ARBA" id="ARBA00023235"/>
    </source>
</evidence>
<name>F4C5I7_SPHS2</name>
<dbReference type="SUPFAM" id="SSF51366">
    <property type="entry name" value="Ribulose-phoshate binding barrel"/>
    <property type="match status" value="1"/>
</dbReference>
<evidence type="ECO:0000313" key="11">
    <source>
        <dbReference type="EMBL" id="ADZ79644.1"/>
    </source>
</evidence>
<dbReference type="EC" id="5.3.1.24" evidence="3 9"/>
<keyword evidence="6 9" id="KW-0822">Tryptophan biosynthesis</keyword>
<dbReference type="PATRIC" id="fig|743722.3.peg.3314"/>
<dbReference type="AlphaFoldDB" id="F4C5I7"/>
<dbReference type="OrthoDB" id="9786954at2"/>
<evidence type="ECO:0000259" key="10">
    <source>
        <dbReference type="Pfam" id="PF00697"/>
    </source>
</evidence>
<dbReference type="GO" id="GO:0004640">
    <property type="term" value="F:phosphoribosylanthranilate isomerase activity"/>
    <property type="evidence" value="ECO:0007669"/>
    <property type="project" value="UniProtKB-UniRule"/>
</dbReference>
<dbReference type="CDD" id="cd00405">
    <property type="entry name" value="PRAI"/>
    <property type="match status" value="1"/>
</dbReference>
<keyword evidence="7 9" id="KW-0057">Aromatic amino acid biosynthesis</keyword>
<comment type="pathway">
    <text evidence="2 9">Amino-acid biosynthesis; L-tryptophan biosynthesis; L-tryptophan from chorismate: step 3/5.</text>
</comment>
<dbReference type="GO" id="GO:0000162">
    <property type="term" value="P:L-tryptophan biosynthetic process"/>
    <property type="evidence" value="ECO:0007669"/>
    <property type="project" value="UniProtKB-UniRule"/>
</dbReference>
<comment type="catalytic activity">
    <reaction evidence="1 9">
        <text>N-(5-phospho-beta-D-ribosyl)anthranilate = 1-(2-carboxyphenylamino)-1-deoxy-D-ribulose 5-phosphate</text>
        <dbReference type="Rhea" id="RHEA:21540"/>
        <dbReference type="ChEBI" id="CHEBI:18277"/>
        <dbReference type="ChEBI" id="CHEBI:58613"/>
        <dbReference type="EC" id="5.3.1.24"/>
    </reaction>
</comment>
<dbReference type="KEGG" id="shg:Sph21_3101"/>
<dbReference type="eggNOG" id="COG0135">
    <property type="taxonomic scope" value="Bacteria"/>
</dbReference>
<dbReference type="HOGENOM" id="CLU_076364_1_2_10"/>
<sequence length="207" mass="23304">MQAKLKICGMKYPANIEEVLLLKPDYLGFIFYEQSKRYIADLSPEFLSALSSVKKVGVFVNDSTDRIRAAKNSYNLQAIQLHGNENPAFVKTLKDLNVPIIKAFGISQDFDWQQLDAYEALVDFFLFDTKSQGYGGTGQLFDWSLIEQYKLEKPFFLSGGLGPENIASALSLNDPRLYALDVNSKFEESPGLKDLTLLRSIFSSSRC</sequence>
<evidence type="ECO:0000256" key="1">
    <source>
        <dbReference type="ARBA" id="ARBA00001164"/>
    </source>
</evidence>
<dbReference type="InterPro" id="IPR044643">
    <property type="entry name" value="TrpF_fam"/>
</dbReference>
<feature type="domain" description="N-(5'phosphoribosyl) anthranilate isomerase (PRAI)" evidence="10">
    <location>
        <begin position="6"/>
        <end position="202"/>
    </location>
</feature>
<gene>
    <name evidence="9" type="primary">trpF</name>
    <name evidence="11" type="ordered locus">Sph21_3101</name>
</gene>
<dbReference type="STRING" id="743722.Sph21_3101"/>
<dbReference type="HAMAP" id="MF_00135">
    <property type="entry name" value="PRAI"/>
    <property type="match status" value="1"/>
</dbReference>
<dbReference type="Gene3D" id="3.20.20.70">
    <property type="entry name" value="Aldolase class I"/>
    <property type="match status" value="1"/>
</dbReference>
<organism evidence="11">
    <name type="scientific">Sphingobacterium sp. (strain 21)</name>
    <dbReference type="NCBI Taxonomy" id="743722"/>
    <lineage>
        <taxon>Bacteria</taxon>
        <taxon>Pseudomonadati</taxon>
        <taxon>Bacteroidota</taxon>
        <taxon>Sphingobacteriia</taxon>
        <taxon>Sphingobacteriales</taxon>
        <taxon>Sphingobacteriaceae</taxon>
        <taxon>Sphingobacterium</taxon>
    </lineage>
</organism>
<dbReference type="InterPro" id="IPR013785">
    <property type="entry name" value="Aldolase_TIM"/>
</dbReference>
<protein>
    <recommendedName>
        <fullName evidence="4 9">N-(5'-phosphoribosyl)anthranilate isomerase</fullName>
        <shortName evidence="9">PRAI</shortName>
        <ecNumber evidence="3 9">5.3.1.24</ecNumber>
    </recommendedName>
</protein>
<comment type="similarity">
    <text evidence="9">Belongs to the TrpF family.</text>
</comment>
<evidence type="ECO:0000256" key="5">
    <source>
        <dbReference type="ARBA" id="ARBA00022605"/>
    </source>
</evidence>
<dbReference type="EMBL" id="CP002584">
    <property type="protein sequence ID" value="ADZ79644.1"/>
    <property type="molecule type" value="Genomic_DNA"/>
</dbReference>
<evidence type="ECO:0000256" key="6">
    <source>
        <dbReference type="ARBA" id="ARBA00022822"/>
    </source>
</evidence>
<evidence type="ECO:0000256" key="3">
    <source>
        <dbReference type="ARBA" id="ARBA00012572"/>
    </source>
</evidence>
<dbReference type="PANTHER" id="PTHR42894">
    <property type="entry name" value="N-(5'-PHOSPHORIBOSYL)ANTHRANILATE ISOMERASE"/>
    <property type="match status" value="1"/>
</dbReference>
<dbReference type="InterPro" id="IPR001240">
    <property type="entry name" value="PRAI_dom"/>
</dbReference>
<evidence type="ECO:0000256" key="4">
    <source>
        <dbReference type="ARBA" id="ARBA00022272"/>
    </source>
</evidence>
<evidence type="ECO:0000256" key="2">
    <source>
        <dbReference type="ARBA" id="ARBA00004664"/>
    </source>
</evidence>
<dbReference type="Pfam" id="PF00697">
    <property type="entry name" value="PRAI"/>
    <property type="match status" value="1"/>
</dbReference>
<dbReference type="PANTHER" id="PTHR42894:SF1">
    <property type="entry name" value="N-(5'-PHOSPHORIBOSYL)ANTHRANILATE ISOMERASE"/>
    <property type="match status" value="1"/>
</dbReference>
<reference evidence="11" key="1">
    <citation type="submission" date="2011-03" db="EMBL/GenBank/DDBJ databases">
        <title>Complete sequence of Sphingobacterium sp. 21.</title>
        <authorList>
            <consortium name="US DOE Joint Genome Institute"/>
            <person name="Lucas S."/>
            <person name="Copeland A."/>
            <person name="Lapidus A."/>
            <person name="Cheng J.-F."/>
            <person name="Goodwin L."/>
            <person name="Pitluck S."/>
            <person name="Davenport K."/>
            <person name="Detter J.C."/>
            <person name="Han C."/>
            <person name="Tapia R."/>
            <person name="Land M."/>
            <person name="Hauser L."/>
            <person name="Kyrpides N."/>
            <person name="Ivanova N."/>
            <person name="Ovchinnikova G."/>
            <person name="Pagani I."/>
            <person name="Siebers A.K."/>
            <person name="Allgaier M."/>
            <person name="Thelen M.P."/>
            <person name="Hugenholtz P."/>
            <person name="Woyke T."/>
        </authorList>
    </citation>
    <scope>NUCLEOTIDE SEQUENCE</scope>
    <source>
        <strain evidence="11">21</strain>
    </source>
</reference>
<evidence type="ECO:0000256" key="9">
    <source>
        <dbReference type="HAMAP-Rule" id="MF_00135"/>
    </source>
</evidence>
<dbReference type="UniPathway" id="UPA00035">
    <property type="reaction ID" value="UER00042"/>
</dbReference>
<evidence type="ECO:0000256" key="7">
    <source>
        <dbReference type="ARBA" id="ARBA00023141"/>
    </source>
</evidence>